<dbReference type="EMBL" id="WUAV01000005">
    <property type="protein sequence ID" value="KAF1753819.1"/>
    <property type="molecule type" value="Genomic_DNA"/>
</dbReference>
<feature type="chain" id="PRO_5025532031" evidence="1">
    <location>
        <begin position="26"/>
        <end position="81"/>
    </location>
</feature>
<name>A0A6A5GHA6_CAERE</name>
<feature type="signal peptide" evidence="1">
    <location>
        <begin position="1"/>
        <end position="25"/>
    </location>
</feature>
<dbReference type="CTD" id="9819912"/>
<evidence type="ECO:0000313" key="3">
    <source>
        <dbReference type="Proteomes" id="UP000483820"/>
    </source>
</evidence>
<dbReference type="RefSeq" id="XP_003116426.2">
    <property type="nucleotide sequence ID" value="XM_003116378.2"/>
</dbReference>
<dbReference type="GeneID" id="9819912"/>
<dbReference type="Proteomes" id="UP000483820">
    <property type="component" value="Chromosome V"/>
</dbReference>
<protein>
    <submittedName>
        <fullName evidence="2">Uncharacterized protein</fullName>
    </submittedName>
</protein>
<organism evidence="2 3">
    <name type="scientific">Caenorhabditis remanei</name>
    <name type="common">Caenorhabditis vulgaris</name>
    <dbReference type="NCBI Taxonomy" id="31234"/>
    <lineage>
        <taxon>Eukaryota</taxon>
        <taxon>Metazoa</taxon>
        <taxon>Ecdysozoa</taxon>
        <taxon>Nematoda</taxon>
        <taxon>Chromadorea</taxon>
        <taxon>Rhabditida</taxon>
        <taxon>Rhabditina</taxon>
        <taxon>Rhabditomorpha</taxon>
        <taxon>Rhabditoidea</taxon>
        <taxon>Rhabditidae</taxon>
        <taxon>Peloderinae</taxon>
        <taxon>Caenorhabditis</taxon>
    </lineage>
</organism>
<dbReference type="AlphaFoldDB" id="A0A6A5GHA6"/>
<gene>
    <name evidence="2" type="ORF">GCK72_020376</name>
</gene>
<keyword evidence="1" id="KW-0732">Signal</keyword>
<comment type="caution">
    <text evidence="2">The sequence shown here is derived from an EMBL/GenBank/DDBJ whole genome shotgun (WGS) entry which is preliminary data.</text>
</comment>
<accession>A0A6A5GHA6</accession>
<evidence type="ECO:0000313" key="2">
    <source>
        <dbReference type="EMBL" id="KAF1753819.1"/>
    </source>
</evidence>
<proteinExistence type="predicted"/>
<dbReference type="KEGG" id="crq:GCK72_020376"/>
<sequence length="81" mass="8899">MSLSTLQKTFVFISLLLCMFMVSEAAFPAEICIKKLERMCRIMSAEQCANANKISELSALADCCTGTCSFEEIKLACCSLL</sequence>
<evidence type="ECO:0000256" key="1">
    <source>
        <dbReference type="SAM" id="SignalP"/>
    </source>
</evidence>
<reference evidence="2 3" key="1">
    <citation type="submission" date="2019-12" db="EMBL/GenBank/DDBJ databases">
        <title>Chromosome-level assembly of the Caenorhabditis remanei genome.</title>
        <authorList>
            <person name="Teterina A.A."/>
            <person name="Willis J.H."/>
            <person name="Phillips P.C."/>
        </authorList>
    </citation>
    <scope>NUCLEOTIDE SEQUENCE [LARGE SCALE GENOMIC DNA]</scope>
    <source>
        <strain evidence="2 3">PX506</strain>
        <tissue evidence="2">Whole organism</tissue>
    </source>
</reference>